<comment type="caution">
    <text evidence="1">The sequence shown here is derived from an EMBL/GenBank/DDBJ whole genome shotgun (WGS) entry which is preliminary data.</text>
</comment>
<reference evidence="1 2" key="1">
    <citation type="journal article" date="2018" name="Int. J. Syst. Bacteriol.">
        <title>Oceaniradius stylonemae gen. nov., sp. nov., isolated from a red alga, Stylonema cornu-cervi.</title>
        <authorList>
            <person name="Jeong S."/>
        </authorList>
    </citation>
    <scope>NUCLEOTIDE SEQUENCE [LARGE SCALE GENOMIC DNA]</scope>
    <source>
        <strain evidence="1 2">StC1</strain>
    </source>
</reference>
<dbReference type="Gene3D" id="1.10.10.1100">
    <property type="entry name" value="BFD-like [2Fe-2S]-binding domain"/>
    <property type="match status" value="1"/>
</dbReference>
<proteinExistence type="predicted"/>
<protein>
    <submittedName>
        <fullName evidence="1">(2Fe-2S)-binding protein</fullName>
    </submittedName>
</protein>
<name>A0A3A8AEE7_9HYPH</name>
<dbReference type="RefSeq" id="WP_109767078.1">
    <property type="nucleotide sequence ID" value="NZ_JASHJQ010000005.1"/>
</dbReference>
<keyword evidence="2" id="KW-1185">Reference proteome</keyword>
<dbReference type="AlphaFoldDB" id="A0A3A8AEE7"/>
<gene>
    <name evidence="1" type="ORF">DEM25_002760</name>
</gene>
<sequence length="104" mass="11903">MIVCSCNVIALREIEDVITGFLEADEWQLITPGMVYHAMAKRGKCCGCFPRVIDTIISVSEAYHRRKATPEDKIVPFIARIREEHDRYETVRRIARAAKPRKAA</sequence>
<dbReference type="OrthoDB" id="7428628at2"/>
<evidence type="ECO:0000313" key="1">
    <source>
        <dbReference type="EMBL" id="RKF08235.1"/>
    </source>
</evidence>
<evidence type="ECO:0000313" key="2">
    <source>
        <dbReference type="Proteomes" id="UP000246132"/>
    </source>
</evidence>
<dbReference type="Proteomes" id="UP000246132">
    <property type="component" value="Unassembled WGS sequence"/>
</dbReference>
<organism evidence="1 2">
    <name type="scientific">Oceaniradius stylonematis</name>
    <dbReference type="NCBI Taxonomy" id="2184161"/>
    <lineage>
        <taxon>Bacteria</taxon>
        <taxon>Pseudomonadati</taxon>
        <taxon>Pseudomonadota</taxon>
        <taxon>Alphaproteobacteria</taxon>
        <taxon>Hyphomicrobiales</taxon>
        <taxon>Ahrensiaceae</taxon>
        <taxon>Oceaniradius</taxon>
    </lineage>
</organism>
<dbReference type="InterPro" id="IPR041854">
    <property type="entry name" value="BFD-like_2Fe2S-bd_dom_sf"/>
</dbReference>
<dbReference type="EMBL" id="QFWV02000002">
    <property type="protein sequence ID" value="RKF08235.1"/>
    <property type="molecule type" value="Genomic_DNA"/>
</dbReference>
<accession>A0A3A8AEE7</accession>